<keyword evidence="3" id="KW-1185">Reference proteome</keyword>
<comment type="caution">
    <text evidence="2">The sequence shown here is derived from an EMBL/GenBank/DDBJ whole genome shotgun (WGS) entry which is preliminary data.</text>
</comment>
<evidence type="ECO:0000313" key="3">
    <source>
        <dbReference type="Proteomes" id="UP000319160"/>
    </source>
</evidence>
<reference evidence="3" key="1">
    <citation type="submission" date="2019-06" db="EMBL/GenBank/DDBJ databases">
        <title>Draft genome sequence of the griseofulvin-producing fungus Xylaria cubensis strain G536.</title>
        <authorList>
            <person name="Mead M.E."/>
            <person name="Raja H.A."/>
            <person name="Steenwyk J.L."/>
            <person name="Knowles S.L."/>
            <person name="Oberlies N.H."/>
            <person name="Rokas A."/>
        </authorList>
    </citation>
    <scope>NUCLEOTIDE SEQUENCE [LARGE SCALE GENOMIC DNA]</scope>
    <source>
        <strain evidence="3">G536</strain>
    </source>
</reference>
<evidence type="ECO:0000313" key="2">
    <source>
        <dbReference type="EMBL" id="TRX96528.1"/>
    </source>
</evidence>
<dbReference type="EMBL" id="VFLP01000011">
    <property type="protein sequence ID" value="TRX96528.1"/>
    <property type="molecule type" value="Genomic_DNA"/>
</dbReference>
<proteinExistence type="predicted"/>
<protein>
    <submittedName>
        <fullName evidence="2">Uncharacterized protein</fullName>
    </submittedName>
</protein>
<dbReference type="Proteomes" id="UP000319160">
    <property type="component" value="Unassembled WGS sequence"/>
</dbReference>
<evidence type="ECO:0000256" key="1">
    <source>
        <dbReference type="SAM" id="MobiDB-lite"/>
    </source>
</evidence>
<name>A0A553I8J8_9PEZI</name>
<sequence length="136" mass="15609">MAAPSGNQQAMLTTEPLSSDTTTDVLVIARTSAQFDYLTSSDTDADNADLFPTHRWAWYCKDPTCPQYWSAWSCKSNFWLHLFETEVHRADLRTHTRVGRRNLAREWRVKTDWEMTEPKQPKPTSHGTNGTTTSNE</sequence>
<feature type="compositionally biased region" description="Low complexity" evidence="1">
    <location>
        <begin position="124"/>
        <end position="136"/>
    </location>
</feature>
<feature type="region of interest" description="Disordered" evidence="1">
    <location>
        <begin position="114"/>
        <end position="136"/>
    </location>
</feature>
<gene>
    <name evidence="2" type="ORF">FHL15_002800</name>
</gene>
<accession>A0A553I8J8</accession>
<dbReference type="OrthoDB" id="4408837at2759"/>
<dbReference type="AlphaFoldDB" id="A0A553I8J8"/>
<organism evidence="2 3">
    <name type="scientific">Xylaria flabelliformis</name>
    <dbReference type="NCBI Taxonomy" id="2512241"/>
    <lineage>
        <taxon>Eukaryota</taxon>
        <taxon>Fungi</taxon>
        <taxon>Dikarya</taxon>
        <taxon>Ascomycota</taxon>
        <taxon>Pezizomycotina</taxon>
        <taxon>Sordariomycetes</taxon>
        <taxon>Xylariomycetidae</taxon>
        <taxon>Xylariales</taxon>
        <taxon>Xylariaceae</taxon>
        <taxon>Xylaria</taxon>
    </lineage>
</organism>